<organism evidence="1">
    <name type="scientific">bioreactor metagenome</name>
    <dbReference type="NCBI Taxonomy" id="1076179"/>
    <lineage>
        <taxon>unclassified sequences</taxon>
        <taxon>metagenomes</taxon>
        <taxon>ecological metagenomes</taxon>
    </lineage>
</organism>
<reference evidence="1" key="1">
    <citation type="submission" date="2019-08" db="EMBL/GenBank/DDBJ databases">
        <authorList>
            <person name="Kucharzyk K."/>
            <person name="Murdoch R.W."/>
            <person name="Higgins S."/>
            <person name="Loffler F."/>
        </authorList>
    </citation>
    <scope>NUCLEOTIDE SEQUENCE</scope>
</reference>
<comment type="caution">
    <text evidence="1">The sequence shown here is derived from an EMBL/GenBank/DDBJ whole genome shotgun (WGS) entry which is preliminary data.</text>
</comment>
<name>A0A644YJC4_9ZZZZ</name>
<dbReference type="EMBL" id="VSSQ01005134">
    <property type="protein sequence ID" value="MPM27991.1"/>
    <property type="molecule type" value="Genomic_DNA"/>
</dbReference>
<dbReference type="AlphaFoldDB" id="A0A644YJC4"/>
<accession>A0A644YJC4</accession>
<evidence type="ECO:0000313" key="1">
    <source>
        <dbReference type="EMBL" id="MPM27991.1"/>
    </source>
</evidence>
<proteinExistence type="predicted"/>
<gene>
    <name evidence="1" type="ORF">SDC9_74508</name>
</gene>
<sequence length="51" mass="5320">MMAVVGLEILANEAGAIKTPEPMQLPTTIAIAAPKPSSRLSFDSAGSFNKF</sequence>
<protein>
    <submittedName>
        <fullName evidence="1">Uncharacterized protein</fullName>
    </submittedName>
</protein>